<feature type="compositionally biased region" description="Low complexity" evidence="1">
    <location>
        <begin position="76"/>
        <end position="91"/>
    </location>
</feature>
<comment type="caution">
    <text evidence="2">The sequence shown here is derived from an EMBL/GenBank/DDBJ whole genome shotgun (WGS) entry which is preliminary data.</text>
</comment>
<dbReference type="Proteomes" id="UP001305414">
    <property type="component" value="Unassembled WGS sequence"/>
</dbReference>
<gene>
    <name evidence="2" type="ORF">RRF57_005892</name>
</gene>
<proteinExistence type="predicted"/>
<evidence type="ECO:0000313" key="3">
    <source>
        <dbReference type="Proteomes" id="UP001305414"/>
    </source>
</evidence>
<protein>
    <recommendedName>
        <fullName evidence="4">Zn(2)-C6 fungal-type domain-containing protein</fullName>
    </recommendedName>
</protein>
<dbReference type="EMBL" id="JAWHQM010000015">
    <property type="protein sequence ID" value="KAK5630177.1"/>
    <property type="molecule type" value="Genomic_DNA"/>
</dbReference>
<evidence type="ECO:0000256" key="1">
    <source>
        <dbReference type="SAM" id="MobiDB-lite"/>
    </source>
</evidence>
<organism evidence="2 3">
    <name type="scientific">Xylaria bambusicola</name>
    <dbReference type="NCBI Taxonomy" id="326684"/>
    <lineage>
        <taxon>Eukaryota</taxon>
        <taxon>Fungi</taxon>
        <taxon>Dikarya</taxon>
        <taxon>Ascomycota</taxon>
        <taxon>Pezizomycotina</taxon>
        <taxon>Sordariomycetes</taxon>
        <taxon>Xylariomycetidae</taxon>
        <taxon>Xylariales</taxon>
        <taxon>Xylariaceae</taxon>
        <taxon>Xylaria</taxon>
    </lineage>
</organism>
<evidence type="ECO:0008006" key="4">
    <source>
        <dbReference type="Google" id="ProtNLM"/>
    </source>
</evidence>
<reference evidence="2 3" key="1">
    <citation type="submission" date="2023-10" db="EMBL/GenBank/DDBJ databases">
        <title>Draft genome sequence of Xylaria bambusicola isolate GMP-LS, the root and basal stem rot pathogen of sugarcane in Indonesia.</title>
        <authorList>
            <person name="Selvaraj P."/>
            <person name="Muralishankar V."/>
            <person name="Muruganantham S."/>
            <person name="Sp S."/>
            <person name="Haryani S."/>
            <person name="Lau K.J.X."/>
            <person name="Naqvi N.I."/>
        </authorList>
    </citation>
    <scope>NUCLEOTIDE SEQUENCE [LARGE SCALE GENOMIC DNA]</scope>
    <source>
        <strain evidence="2">GMP-LS</strain>
    </source>
</reference>
<name>A0AAN7UKE6_9PEZI</name>
<feature type="region of interest" description="Disordered" evidence="1">
    <location>
        <begin position="31"/>
        <end position="94"/>
    </location>
</feature>
<feature type="compositionally biased region" description="Basic and acidic residues" evidence="1">
    <location>
        <begin position="56"/>
        <end position="67"/>
    </location>
</feature>
<dbReference type="AlphaFoldDB" id="A0AAN7UKE6"/>
<sequence>MHLKCVPATHEDSCVKCAKLGLECSYRNKTKSYKASTLKSPKRASKSEDTTLSPEDNDHDKLEKLDSDLSIIVGDTTSTTSPTNSTPSNSTHGAFAFPDGVSFEELLEKEMPFDFWSLSYNDSCKLFTTET</sequence>
<evidence type="ECO:0000313" key="2">
    <source>
        <dbReference type="EMBL" id="KAK5630177.1"/>
    </source>
</evidence>
<keyword evidence="3" id="KW-1185">Reference proteome</keyword>
<accession>A0AAN7UKE6</accession>